<gene>
    <name evidence="2" type="ORF">INT47_010341</name>
</gene>
<dbReference type="AlphaFoldDB" id="A0A8H7UMR3"/>
<evidence type="ECO:0000313" key="3">
    <source>
        <dbReference type="Proteomes" id="UP000603453"/>
    </source>
</evidence>
<evidence type="ECO:0000313" key="2">
    <source>
        <dbReference type="EMBL" id="KAG2191766.1"/>
    </source>
</evidence>
<sequence>MNSINNNAQDDAEEEPTSVQNLDEQYADDDTVVEEASARGYTFMFEDAIRYKHFDHDYNWNIIQKFGIGLIKLLDHNGVSRQVQRDVVKHINGNLLSYIDPVAVSNLGGLLPSPEAIHRLLDKSSIDAVKTYDVCREGCFLFDDDVQQSHCINPAWGEGRYKDQDKAEESIRAGDISPPKAFQTMAMSSVGASLAEPLVDDKIREDFKYASQFSDKDEDGVYIDMFSGSVYKEFLRQNLLTRNDICLVLDVDGFPNKSKPGSSQTLVHCMVMNIPASKRAKESMMIPLAILPGPKSPSI</sequence>
<dbReference type="EMBL" id="JAEPRD010000355">
    <property type="protein sequence ID" value="KAG2191766.1"/>
    <property type="molecule type" value="Genomic_DNA"/>
</dbReference>
<protein>
    <submittedName>
        <fullName evidence="2">Uncharacterized protein</fullName>
    </submittedName>
</protein>
<comment type="caution">
    <text evidence="2">The sequence shown here is derived from an EMBL/GenBank/DDBJ whole genome shotgun (WGS) entry which is preliminary data.</text>
</comment>
<name>A0A8H7UMR3_9FUNG</name>
<evidence type="ECO:0000256" key="1">
    <source>
        <dbReference type="SAM" id="MobiDB-lite"/>
    </source>
</evidence>
<proteinExistence type="predicted"/>
<organism evidence="2 3">
    <name type="scientific">Mucor saturninus</name>
    <dbReference type="NCBI Taxonomy" id="64648"/>
    <lineage>
        <taxon>Eukaryota</taxon>
        <taxon>Fungi</taxon>
        <taxon>Fungi incertae sedis</taxon>
        <taxon>Mucoromycota</taxon>
        <taxon>Mucoromycotina</taxon>
        <taxon>Mucoromycetes</taxon>
        <taxon>Mucorales</taxon>
        <taxon>Mucorineae</taxon>
        <taxon>Mucoraceae</taxon>
        <taxon>Mucor</taxon>
    </lineage>
</organism>
<dbReference type="Proteomes" id="UP000603453">
    <property type="component" value="Unassembled WGS sequence"/>
</dbReference>
<keyword evidence="3" id="KW-1185">Reference proteome</keyword>
<reference evidence="2" key="1">
    <citation type="submission" date="2020-12" db="EMBL/GenBank/DDBJ databases">
        <title>Metabolic potential, ecology and presence of endohyphal bacteria is reflected in genomic diversity of Mucoromycotina.</title>
        <authorList>
            <person name="Muszewska A."/>
            <person name="Okrasinska A."/>
            <person name="Steczkiewicz K."/>
            <person name="Drgas O."/>
            <person name="Orlowska M."/>
            <person name="Perlinska-Lenart U."/>
            <person name="Aleksandrzak-Piekarczyk T."/>
            <person name="Szatraj K."/>
            <person name="Zielenkiewicz U."/>
            <person name="Pilsyk S."/>
            <person name="Malc E."/>
            <person name="Mieczkowski P."/>
            <person name="Kruszewska J.S."/>
            <person name="Biernat P."/>
            <person name="Pawlowska J."/>
        </authorList>
    </citation>
    <scope>NUCLEOTIDE SEQUENCE</scope>
    <source>
        <strain evidence="2">WA0000017839</strain>
    </source>
</reference>
<dbReference type="OrthoDB" id="2290248at2759"/>
<accession>A0A8H7UMR3</accession>
<feature type="region of interest" description="Disordered" evidence="1">
    <location>
        <begin position="1"/>
        <end position="28"/>
    </location>
</feature>